<dbReference type="EMBL" id="JBHTMN010000004">
    <property type="protein sequence ID" value="MFD1382487.1"/>
    <property type="molecule type" value="Genomic_DNA"/>
</dbReference>
<dbReference type="Proteomes" id="UP001597059">
    <property type="component" value="Unassembled WGS sequence"/>
</dbReference>
<organism evidence="1 2">
    <name type="scientific">Rhodanobacter aciditrophus</name>
    <dbReference type="NCBI Taxonomy" id="1623218"/>
    <lineage>
        <taxon>Bacteria</taxon>
        <taxon>Pseudomonadati</taxon>
        <taxon>Pseudomonadota</taxon>
        <taxon>Gammaproteobacteria</taxon>
        <taxon>Lysobacterales</taxon>
        <taxon>Rhodanobacteraceae</taxon>
        <taxon>Rhodanobacter</taxon>
    </lineage>
</organism>
<reference evidence="2" key="1">
    <citation type="journal article" date="2019" name="Int. J. Syst. Evol. Microbiol.">
        <title>The Global Catalogue of Microorganisms (GCM) 10K type strain sequencing project: providing services to taxonomists for standard genome sequencing and annotation.</title>
        <authorList>
            <consortium name="The Broad Institute Genomics Platform"/>
            <consortium name="The Broad Institute Genome Sequencing Center for Infectious Disease"/>
            <person name="Wu L."/>
            <person name="Ma J."/>
        </authorList>
    </citation>
    <scope>NUCLEOTIDE SEQUENCE [LARGE SCALE GENOMIC DNA]</scope>
    <source>
        <strain evidence="2">JCM 30774</strain>
    </source>
</reference>
<protein>
    <submittedName>
        <fullName evidence="1">Uncharacterized protein</fullName>
    </submittedName>
</protein>
<accession>A0ABW4AX87</accession>
<sequence>MNTDNLHPSQKEKIELEHDAAKLFMRWYEQNTGKPIRHIWHNEPARPDVSCLFEDERLDLEIAHLYGSEEEAMSILGRSLSDATREALHALDQEALDDRLLQALNRILLGKSKKTYQSERVWLVIRNAHPQWSAADVKVLFSQIEVPQGHPFEKIWVLGDMEGKSGIVRLYP</sequence>
<keyword evidence="2" id="KW-1185">Reference proteome</keyword>
<dbReference type="RefSeq" id="WP_377365516.1">
    <property type="nucleotide sequence ID" value="NZ_JBHTMN010000004.1"/>
</dbReference>
<name>A0ABW4AX87_9GAMM</name>
<comment type="caution">
    <text evidence="1">The sequence shown here is derived from an EMBL/GenBank/DDBJ whole genome shotgun (WGS) entry which is preliminary data.</text>
</comment>
<evidence type="ECO:0000313" key="2">
    <source>
        <dbReference type="Proteomes" id="UP001597059"/>
    </source>
</evidence>
<evidence type="ECO:0000313" key="1">
    <source>
        <dbReference type="EMBL" id="MFD1382487.1"/>
    </source>
</evidence>
<proteinExistence type="predicted"/>
<gene>
    <name evidence="1" type="ORF">ACFQ45_03865</name>
</gene>